<gene>
    <name evidence="2" type="ORF">SPTER_38040</name>
</gene>
<evidence type="ECO:0000313" key="2">
    <source>
        <dbReference type="EMBL" id="QDR82379.1"/>
    </source>
</evidence>
<proteinExistence type="predicted"/>
<dbReference type="InterPro" id="IPR007160">
    <property type="entry name" value="DUF362"/>
</dbReference>
<organism evidence="2 3">
    <name type="scientific">Sporomusa termitida</name>
    <dbReference type="NCBI Taxonomy" id="2377"/>
    <lineage>
        <taxon>Bacteria</taxon>
        <taxon>Bacillati</taxon>
        <taxon>Bacillota</taxon>
        <taxon>Negativicutes</taxon>
        <taxon>Selenomonadales</taxon>
        <taxon>Sporomusaceae</taxon>
        <taxon>Sporomusa</taxon>
    </lineage>
</organism>
<reference evidence="2 3" key="1">
    <citation type="submission" date="2019-02" db="EMBL/GenBank/DDBJ databases">
        <title>Closed genome of Sporomusa termitida DSM 4440.</title>
        <authorList>
            <person name="Poehlein A."/>
            <person name="Daniel R."/>
        </authorList>
    </citation>
    <scope>NUCLEOTIDE SEQUENCE [LARGE SCALE GENOMIC DNA]</scope>
    <source>
        <strain evidence="2 3">DSM 4440</strain>
    </source>
</reference>
<evidence type="ECO:0000259" key="1">
    <source>
        <dbReference type="Pfam" id="PF04015"/>
    </source>
</evidence>
<dbReference type="AlphaFoldDB" id="A0A517DYD8"/>
<feature type="domain" description="DUF362" evidence="1">
    <location>
        <begin position="90"/>
        <end position="283"/>
    </location>
</feature>
<dbReference type="EMBL" id="CP036259">
    <property type="protein sequence ID" value="QDR82379.1"/>
    <property type="molecule type" value="Genomic_DNA"/>
</dbReference>
<dbReference type="PROSITE" id="PS51257">
    <property type="entry name" value="PROKAR_LIPOPROTEIN"/>
    <property type="match status" value="1"/>
</dbReference>
<dbReference type="Proteomes" id="UP000320776">
    <property type="component" value="Chromosome"/>
</dbReference>
<name>A0A517DYD8_9FIRM</name>
<dbReference type="KEGG" id="sted:SPTER_38040"/>
<evidence type="ECO:0000313" key="3">
    <source>
        <dbReference type="Proteomes" id="UP000320776"/>
    </source>
</evidence>
<sequence length="317" mass="33361">MERRQFISGLGYGLLSLGLAGCGLRFSGKSADPEEKRGATDNKQTAAPAAGVYDRGKLIVAEGTDPNSLIEKGFKALGGIAALVRSGATVVIKPNFSVPRKPEEAATTNPLLVAAVVKQCLAAGAKTVKVIDYPFSSPPVCLVNSGIKAAVEAAGGRAFAINAPNFYTQVDMGGKILKDVLFSKDVLEADVFINFPILKHHNATKLTLGLKNMMGLVWDRGYFHRTDLLQGIAELAAFRRPHLTILDATKGITGNGPVGPGPIRAWNQVVFGVDPVAVDAYGATLFGLKPAEIGYVPLAAQLGAGELELQKLTVVKV</sequence>
<protein>
    <recommendedName>
        <fullName evidence="1">DUF362 domain-containing protein</fullName>
    </recommendedName>
</protein>
<keyword evidence="3" id="KW-1185">Reference proteome</keyword>
<dbReference type="Pfam" id="PF04015">
    <property type="entry name" value="DUF362"/>
    <property type="match status" value="1"/>
</dbReference>
<dbReference type="RefSeq" id="WP_144351774.1">
    <property type="nucleotide sequence ID" value="NZ_CP036259.1"/>
</dbReference>
<accession>A0A517DYD8</accession>
<dbReference type="OrthoDB" id="9785671at2"/>